<name>A0AAD7ZLA4_DIPPU</name>
<dbReference type="Proteomes" id="UP001233999">
    <property type="component" value="Unassembled WGS sequence"/>
</dbReference>
<dbReference type="EMBL" id="JASPKZ010007797">
    <property type="protein sequence ID" value="KAJ9582480.1"/>
    <property type="molecule type" value="Genomic_DNA"/>
</dbReference>
<keyword evidence="3" id="KW-1185">Reference proteome</keyword>
<dbReference type="AlphaFoldDB" id="A0AAD7ZLA4"/>
<proteinExistence type="predicted"/>
<feature type="transmembrane region" description="Helical" evidence="1">
    <location>
        <begin position="66"/>
        <end position="87"/>
    </location>
</feature>
<keyword evidence="1" id="KW-0472">Membrane</keyword>
<protein>
    <submittedName>
        <fullName evidence="2">Uncharacterized protein</fullName>
    </submittedName>
</protein>
<organism evidence="2 3">
    <name type="scientific">Diploptera punctata</name>
    <name type="common">Pacific beetle cockroach</name>
    <dbReference type="NCBI Taxonomy" id="6984"/>
    <lineage>
        <taxon>Eukaryota</taxon>
        <taxon>Metazoa</taxon>
        <taxon>Ecdysozoa</taxon>
        <taxon>Arthropoda</taxon>
        <taxon>Hexapoda</taxon>
        <taxon>Insecta</taxon>
        <taxon>Pterygota</taxon>
        <taxon>Neoptera</taxon>
        <taxon>Polyneoptera</taxon>
        <taxon>Dictyoptera</taxon>
        <taxon>Blattodea</taxon>
        <taxon>Blaberoidea</taxon>
        <taxon>Blaberidae</taxon>
        <taxon>Diplopterinae</taxon>
        <taxon>Diploptera</taxon>
    </lineage>
</organism>
<sequence>MNTCISSYTHCIEPQNDLSTSRNVDIKLHLLHTFSYFRCLLCHIFQSLFHFFGLLAYLLLTKDELLSVFSIFIILVILIPVLVLRLLSLNWIAFERSMVYSA</sequence>
<reference evidence="2" key="1">
    <citation type="journal article" date="2023" name="IScience">
        <title>Live-bearing cockroach genome reveals convergent evolutionary mechanisms linked to viviparity in insects and beyond.</title>
        <authorList>
            <person name="Fouks B."/>
            <person name="Harrison M.C."/>
            <person name="Mikhailova A.A."/>
            <person name="Marchal E."/>
            <person name="English S."/>
            <person name="Carruthers M."/>
            <person name="Jennings E.C."/>
            <person name="Chiamaka E.L."/>
            <person name="Frigard R.A."/>
            <person name="Pippel M."/>
            <person name="Attardo G.M."/>
            <person name="Benoit J.B."/>
            <person name="Bornberg-Bauer E."/>
            <person name="Tobe S.S."/>
        </authorList>
    </citation>
    <scope>NUCLEOTIDE SEQUENCE</scope>
    <source>
        <strain evidence="2">Stay&amp;Tobe</strain>
    </source>
</reference>
<evidence type="ECO:0000256" key="1">
    <source>
        <dbReference type="SAM" id="Phobius"/>
    </source>
</evidence>
<keyword evidence="1" id="KW-0812">Transmembrane</keyword>
<evidence type="ECO:0000313" key="2">
    <source>
        <dbReference type="EMBL" id="KAJ9582480.1"/>
    </source>
</evidence>
<accession>A0AAD7ZLA4</accession>
<reference evidence="2" key="2">
    <citation type="submission" date="2023-05" db="EMBL/GenBank/DDBJ databases">
        <authorList>
            <person name="Fouks B."/>
        </authorList>
    </citation>
    <scope>NUCLEOTIDE SEQUENCE</scope>
    <source>
        <strain evidence="2">Stay&amp;Tobe</strain>
        <tissue evidence="2">Testes</tissue>
    </source>
</reference>
<gene>
    <name evidence="2" type="ORF">L9F63_003173</name>
</gene>
<feature type="transmembrane region" description="Helical" evidence="1">
    <location>
        <begin position="36"/>
        <end position="60"/>
    </location>
</feature>
<feature type="non-terminal residue" evidence="2">
    <location>
        <position position="102"/>
    </location>
</feature>
<keyword evidence="1" id="KW-1133">Transmembrane helix</keyword>
<evidence type="ECO:0000313" key="3">
    <source>
        <dbReference type="Proteomes" id="UP001233999"/>
    </source>
</evidence>
<comment type="caution">
    <text evidence="2">The sequence shown here is derived from an EMBL/GenBank/DDBJ whole genome shotgun (WGS) entry which is preliminary data.</text>
</comment>